<name>A0A8C0UVA0_CYACU</name>
<dbReference type="Proteomes" id="UP000694410">
    <property type="component" value="Unplaced"/>
</dbReference>
<organism evidence="1 2">
    <name type="scientific">Cyanistes caeruleus</name>
    <name type="common">Eurasian blue tit</name>
    <name type="synonym">Parus caeruleus</name>
    <dbReference type="NCBI Taxonomy" id="156563"/>
    <lineage>
        <taxon>Eukaryota</taxon>
        <taxon>Metazoa</taxon>
        <taxon>Chordata</taxon>
        <taxon>Craniata</taxon>
        <taxon>Vertebrata</taxon>
        <taxon>Euteleostomi</taxon>
        <taxon>Archelosauria</taxon>
        <taxon>Archosauria</taxon>
        <taxon>Dinosauria</taxon>
        <taxon>Saurischia</taxon>
        <taxon>Theropoda</taxon>
        <taxon>Coelurosauria</taxon>
        <taxon>Aves</taxon>
        <taxon>Neognathae</taxon>
        <taxon>Neoaves</taxon>
        <taxon>Telluraves</taxon>
        <taxon>Australaves</taxon>
        <taxon>Passeriformes</taxon>
        <taxon>Paridae</taxon>
        <taxon>Cyanistes</taxon>
    </lineage>
</organism>
<dbReference type="AlphaFoldDB" id="A0A8C0UVA0"/>
<accession>A0A8C0UVA0</accession>
<dbReference type="Ensembl" id="ENSCCET00000022248.1">
    <property type="protein sequence ID" value="ENSCCEP00000014300.1"/>
    <property type="gene ID" value="ENSCCEG00000013672.1"/>
</dbReference>
<evidence type="ECO:0000313" key="2">
    <source>
        <dbReference type="Proteomes" id="UP000694410"/>
    </source>
</evidence>
<proteinExistence type="predicted"/>
<sequence length="133" mass="14208">VQPKPQGPLSTVLLLDCRLLSKLPRFGDASSVPGTEVGKGMCQGSSREMEAQMSTGAGSNPGCVCDALCSLCSSLLEKMYRNAGIIEQPGWEGTSELFSFHPVPWCLCAVAALVWCLLSWKNSTFFFSPGTAE</sequence>
<keyword evidence="2" id="KW-1185">Reference proteome</keyword>
<reference evidence="1" key="1">
    <citation type="submission" date="2025-08" db="UniProtKB">
        <authorList>
            <consortium name="Ensembl"/>
        </authorList>
    </citation>
    <scope>IDENTIFICATION</scope>
</reference>
<evidence type="ECO:0000313" key="1">
    <source>
        <dbReference type="Ensembl" id="ENSCCEP00000014300.1"/>
    </source>
</evidence>
<protein>
    <submittedName>
        <fullName evidence="1">Uncharacterized protein</fullName>
    </submittedName>
</protein>
<reference evidence="1" key="2">
    <citation type="submission" date="2025-09" db="UniProtKB">
        <authorList>
            <consortium name="Ensembl"/>
        </authorList>
    </citation>
    <scope>IDENTIFICATION</scope>
</reference>